<evidence type="ECO:0000256" key="6">
    <source>
        <dbReference type="ARBA" id="ARBA00022741"/>
    </source>
</evidence>
<evidence type="ECO:0000256" key="1">
    <source>
        <dbReference type="ARBA" id="ARBA00001936"/>
    </source>
</evidence>
<feature type="region of interest" description="Disordered" evidence="17">
    <location>
        <begin position="81"/>
        <end position="104"/>
    </location>
</feature>
<dbReference type="GO" id="GO:0004386">
    <property type="term" value="F:helicase activity"/>
    <property type="evidence" value="ECO:0007669"/>
    <property type="project" value="UniProtKB-KW"/>
</dbReference>
<evidence type="ECO:0000259" key="22">
    <source>
        <dbReference type="PROSITE" id="PS51327"/>
    </source>
</evidence>
<evidence type="ECO:0008006" key="25">
    <source>
        <dbReference type="Google" id="ProtNLM"/>
    </source>
</evidence>
<dbReference type="CDD" id="cd18034">
    <property type="entry name" value="DEXHc_dicer"/>
    <property type="match status" value="1"/>
</dbReference>
<dbReference type="InterPro" id="IPR011545">
    <property type="entry name" value="DEAD/DEAH_box_helicase_dom"/>
</dbReference>
<evidence type="ECO:0000259" key="19">
    <source>
        <dbReference type="PROSITE" id="PS50142"/>
    </source>
</evidence>
<evidence type="ECO:0000256" key="2">
    <source>
        <dbReference type="ARBA" id="ARBA00001946"/>
    </source>
</evidence>
<dbReference type="InterPro" id="IPR014001">
    <property type="entry name" value="Helicase_ATP-bd"/>
</dbReference>
<dbReference type="Gene3D" id="3.30.160.380">
    <property type="entry name" value="Dicer dimerisation domain"/>
    <property type="match status" value="1"/>
</dbReference>
<dbReference type="InterPro" id="IPR036389">
    <property type="entry name" value="RNase_III_sf"/>
</dbReference>
<keyword evidence="12" id="KW-0051">Antiviral defense</keyword>
<keyword evidence="3" id="KW-0930">Antiviral protein</keyword>
<evidence type="ECO:0000256" key="8">
    <source>
        <dbReference type="ARBA" id="ARBA00022806"/>
    </source>
</evidence>
<evidence type="ECO:0000259" key="18">
    <source>
        <dbReference type="PROSITE" id="PS50137"/>
    </source>
</evidence>
<evidence type="ECO:0000256" key="7">
    <source>
        <dbReference type="ARBA" id="ARBA00022801"/>
    </source>
</evidence>
<comment type="cofactor">
    <cofactor evidence="2">
        <name>Mg(2+)</name>
        <dbReference type="ChEBI" id="CHEBI:18420"/>
    </cofactor>
</comment>
<dbReference type="GO" id="GO:0003723">
    <property type="term" value="F:RNA binding"/>
    <property type="evidence" value="ECO:0007669"/>
    <property type="project" value="UniProtKB-UniRule"/>
</dbReference>
<feature type="domain" description="RNase III" evidence="19">
    <location>
        <begin position="1220"/>
        <end position="1399"/>
    </location>
</feature>
<evidence type="ECO:0000256" key="15">
    <source>
        <dbReference type="PROSITE-ProRule" id="PRU00657"/>
    </source>
</evidence>
<dbReference type="EMBL" id="NIZV01000030">
    <property type="protein sequence ID" value="RSM17720.1"/>
    <property type="molecule type" value="Genomic_DNA"/>
</dbReference>
<dbReference type="SUPFAM" id="SSF69065">
    <property type="entry name" value="RNase III domain-like"/>
    <property type="match status" value="2"/>
</dbReference>
<evidence type="ECO:0000256" key="11">
    <source>
        <dbReference type="ARBA" id="ARBA00022884"/>
    </source>
</evidence>
<evidence type="ECO:0000256" key="13">
    <source>
        <dbReference type="ARBA" id="ARBA00023211"/>
    </source>
</evidence>
<evidence type="ECO:0000256" key="3">
    <source>
        <dbReference type="ARBA" id="ARBA00022721"/>
    </source>
</evidence>
<dbReference type="GO" id="GO:0046872">
    <property type="term" value="F:metal ion binding"/>
    <property type="evidence" value="ECO:0007669"/>
    <property type="project" value="UniProtKB-KW"/>
</dbReference>
<dbReference type="InterPro" id="IPR014720">
    <property type="entry name" value="dsRBD_dom"/>
</dbReference>
<keyword evidence="11 15" id="KW-0694">RNA-binding</keyword>
<dbReference type="PROSITE" id="PS50142">
    <property type="entry name" value="RNASE_3_2"/>
    <property type="match status" value="2"/>
</dbReference>
<comment type="caution">
    <text evidence="23">The sequence shown here is derived from an EMBL/GenBank/DDBJ whole genome shotgun (WGS) entry which is preliminary data.</text>
</comment>
<dbReference type="PROSITE" id="PS50137">
    <property type="entry name" value="DS_RBD"/>
    <property type="match status" value="1"/>
</dbReference>
<dbReference type="SMART" id="SM00490">
    <property type="entry name" value="HELICc"/>
    <property type="match status" value="1"/>
</dbReference>
<evidence type="ECO:0000256" key="4">
    <source>
        <dbReference type="ARBA" id="ARBA00022723"/>
    </source>
</evidence>
<keyword evidence="16" id="KW-0175">Coiled coil</keyword>
<feature type="domain" description="RNase III" evidence="19">
    <location>
        <begin position="1043"/>
        <end position="1178"/>
    </location>
</feature>
<dbReference type="GO" id="GO:0005634">
    <property type="term" value="C:nucleus"/>
    <property type="evidence" value="ECO:0007669"/>
    <property type="project" value="TreeGrafter"/>
</dbReference>
<dbReference type="Pfam" id="PF03368">
    <property type="entry name" value="Dicer_dimer"/>
    <property type="match status" value="1"/>
</dbReference>
<evidence type="ECO:0000313" key="23">
    <source>
        <dbReference type="EMBL" id="RSM17720.1"/>
    </source>
</evidence>
<dbReference type="Gene3D" id="1.10.1520.10">
    <property type="entry name" value="Ribonuclease III domain"/>
    <property type="match status" value="2"/>
</dbReference>
<dbReference type="PROSITE" id="PS51194">
    <property type="entry name" value="HELICASE_CTER"/>
    <property type="match status" value="1"/>
</dbReference>
<keyword evidence="8" id="KW-0347">Helicase</keyword>
<dbReference type="PANTHER" id="PTHR14950">
    <property type="entry name" value="DICER-RELATED"/>
    <property type="match status" value="1"/>
</dbReference>
<dbReference type="FunFam" id="1.10.1520.10:FF:000032">
    <property type="entry name" value="Dicer-like protein 2"/>
    <property type="match status" value="1"/>
</dbReference>
<feature type="domain" description="Helicase ATP-binding" evidence="20">
    <location>
        <begin position="154"/>
        <end position="331"/>
    </location>
</feature>
<evidence type="ECO:0000259" key="20">
    <source>
        <dbReference type="PROSITE" id="PS51192"/>
    </source>
</evidence>
<keyword evidence="6" id="KW-0547">Nucleotide-binding</keyword>
<dbReference type="GO" id="GO:0050688">
    <property type="term" value="P:regulation of defense response to virus"/>
    <property type="evidence" value="ECO:0007669"/>
    <property type="project" value="UniProtKB-KW"/>
</dbReference>
<keyword evidence="7" id="KW-0378">Hydrolase</keyword>
<keyword evidence="5" id="KW-0677">Repeat</keyword>
<dbReference type="PROSITE" id="PS51327">
    <property type="entry name" value="DICER_DSRBF"/>
    <property type="match status" value="1"/>
</dbReference>
<dbReference type="Pfam" id="PF00271">
    <property type="entry name" value="Helicase_C"/>
    <property type="match status" value="1"/>
</dbReference>
<dbReference type="GO" id="GO:0051607">
    <property type="term" value="P:defense response to virus"/>
    <property type="evidence" value="ECO:0007669"/>
    <property type="project" value="UniProtKB-KW"/>
</dbReference>
<dbReference type="InterPro" id="IPR005034">
    <property type="entry name" value="Dicer_dimerisation"/>
</dbReference>
<dbReference type="PANTHER" id="PTHR14950:SF37">
    <property type="entry name" value="ENDORIBONUCLEASE DICER"/>
    <property type="match status" value="1"/>
</dbReference>
<dbReference type="PROSITE" id="PS00517">
    <property type="entry name" value="RNASE_3_1"/>
    <property type="match status" value="2"/>
</dbReference>
<dbReference type="SMART" id="SM00487">
    <property type="entry name" value="DEXDc"/>
    <property type="match status" value="1"/>
</dbReference>
<feature type="domain" description="Helicase C-terminal" evidence="21">
    <location>
        <begin position="498"/>
        <end position="654"/>
    </location>
</feature>
<proteinExistence type="inferred from homology"/>
<dbReference type="CDD" id="cd00593">
    <property type="entry name" value="RIBOc"/>
    <property type="match status" value="2"/>
</dbReference>
<gene>
    <name evidence="23" type="ORF">CDV31_003490</name>
</gene>
<keyword evidence="24" id="KW-1185">Reference proteome</keyword>
<protein>
    <recommendedName>
        <fullName evidence="25">Dicer-like protein 2</fullName>
    </recommendedName>
</protein>
<evidence type="ECO:0000256" key="14">
    <source>
        <dbReference type="ARBA" id="ARBA00025403"/>
    </source>
</evidence>
<feature type="domain" description="Dicer dsRNA-binding fold" evidence="22">
    <location>
        <begin position="681"/>
        <end position="779"/>
    </location>
</feature>
<evidence type="ECO:0000313" key="24">
    <source>
        <dbReference type="Proteomes" id="UP000288429"/>
    </source>
</evidence>
<dbReference type="SUPFAM" id="SSF52540">
    <property type="entry name" value="P-loop containing nucleoside triphosphate hydrolases"/>
    <property type="match status" value="1"/>
</dbReference>
<feature type="compositionally biased region" description="Low complexity" evidence="17">
    <location>
        <begin position="84"/>
        <end position="95"/>
    </location>
</feature>
<keyword evidence="13" id="KW-0464">Manganese</keyword>
<organism evidence="23 24">
    <name type="scientific">Fusarium ambrosium</name>
    <dbReference type="NCBI Taxonomy" id="131363"/>
    <lineage>
        <taxon>Eukaryota</taxon>
        <taxon>Fungi</taxon>
        <taxon>Dikarya</taxon>
        <taxon>Ascomycota</taxon>
        <taxon>Pezizomycotina</taxon>
        <taxon>Sordariomycetes</taxon>
        <taxon>Hypocreomycetidae</taxon>
        <taxon>Hypocreales</taxon>
        <taxon>Nectriaceae</taxon>
        <taxon>Fusarium</taxon>
        <taxon>Fusarium solani species complex</taxon>
    </lineage>
</organism>
<dbReference type="SUPFAM" id="SSF54768">
    <property type="entry name" value="dsRNA-binding domain-like"/>
    <property type="match status" value="1"/>
</dbReference>
<evidence type="ECO:0000256" key="10">
    <source>
        <dbReference type="ARBA" id="ARBA00022842"/>
    </source>
</evidence>
<dbReference type="GO" id="GO:0005737">
    <property type="term" value="C:cytoplasm"/>
    <property type="evidence" value="ECO:0007669"/>
    <property type="project" value="TreeGrafter"/>
</dbReference>
<dbReference type="InterPro" id="IPR038248">
    <property type="entry name" value="Dicer_dimer_sf"/>
</dbReference>
<dbReference type="SMART" id="SM00535">
    <property type="entry name" value="RIBOc"/>
    <property type="match status" value="2"/>
</dbReference>
<feature type="coiled-coil region" evidence="16">
    <location>
        <begin position="636"/>
        <end position="663"/>
    </location>
</feature>
<dbReference type="Pfam" id="PF00270">
    <property type="entry name" value="DEAD"/>
    <property type="match status" value="1"/>
</dbReference>
<dbReference type="PROSITE" id="PS51192">
    <property type="entry name" value="HELICASE_ATP_BIND_1"/>
    <property type="match status" value="1"/>
</dbReference>
<comment type="similarity">
    <text evidence="15">Belongs to the helicase family. Dicer subfamily.</text>
</comment>
<evidence type="ECO:0000256" key="17">
    <source>
        <dbReference type="SAM" id="MobiDB-lite"/>
    </source>
</evidence>
<sequence>MSRRSQHHSLTRLSFGPPALCLRTLASHILPFLVLHRPTLSSYRLAGAQSRRGILTSRRRATRGTQLQFSVISQGRTIMATPRSLSPEGGSSDSSSVEKLPVDEAATSTPEIVETVSVIATDDITKTSGDGILEDKEESPAPEIINPRAYQREMLEQSLERNVIVAMDTGSGKTQVAVLRIQAELEKCSPDKIIWFLGKTVSLCEQQFKVIQKQNPSVSMKILTGQLNIDAWSPEVWPKILGGTRIIVSTFEILHDALTHGFVRMGMLALIVFDEVHNCVKRSSGRKIMLNFYHEDKKAGLPVPAILGLTASPVISSDLASIEALESTMDAVCTTPTVHREELLQCVNKPHLVRSVYEFKRRSELTNLMRALQTAYQKMDITTDPDVLKFSRRRNEEDLKRLRDAIMRNDTFSQNQMKGLWNRSRDILEELGSWAADRYISRLIVDFLSRVDAPDDTWSNENRTYLAGYLREVPISSLGNEPPTAADLSHKAAKLIHELLAAGDDVVGIIFVKERTTANVLCDLLNNSPSVQARYRVGAMVGTSSSRSRTQNMYEFNNGGTQILEDFRTGVVNLLVATSVLEEGIDVPACNLVVCFDETTTLKSFIQRRGRARMQESKMIAMESSKTSSRTWEELEEGMKRRYQDDQRELERLDELAKSEQTDSIYYIIKSSGARLDLDNARQHLEHFCQVVFKADYVDRRPEYIFHKEQNELGEDMLRAVLTLPSGLPANLRKFKSSFSWKSEKNAMKDAAFRAYVALIEEGLVSENLLPINAVPGDKEEDSELQPEPLFNPWIQVAQNWKKTEDKWLYGFEFWDEELDYPVRFDVALPAELPQLRDIGLYLDANDRWTVKHVSTKKISHEENSSLPDHTSTLLALHFGHRWSVEDFEHVIKVIYEDRGISREHIGGVPFLGNEDKATGGIVRDTSRCPFHYIKTIPSKPSLEEVQHPFYEYELAPQDEPYIVIEKWTRRADLLHPPNSSNQDQKVNTKPYGRVLPVSGTTVDMVPKRVVKVGMLIPSIIHEIEVQLVASELSTTLLQPVGINDLQLVLEAISSRNAHEPVDYERLEFLGDSILKYCTVIQAYAEHPLWPEGLLVHFKDRLVSNTRLHRACLESGLSKFILSKAFTGRSYNGKKWKPLYLNDFLPAENVAPLDRITGHKNLADVVEALIGASFQDGGMDKALKCISVFLGDKCHWHEAGRGWDILFSSALDDVPLLPTLEPLEELIGYSFRKKALLIEAVTHGSYAGDTHQRSYEQLEFLGDAVLDYIIVTKVFNVKPPLPHSDLHLIKTAMVNGEFLAFVNLEHCLRRVETDVNSDGITEDTVKTLALWQFMRYTSPAIGNEQVRTVERFEKLRRGIVDAIENGTHYPWTLLARFQPKKFYSDLFEALIGAVWVDSGSTEVCEGVLHRFGILPYLERIIRDKVHIKHPKEELSALAVEKKVEYDYTVLGGVEPEYVCRLTVGGRLMADVRGGLNKEEIMTRAAEQAVKLLNEEKRAAELGAEPMDLDIIIFLYILYKIICPIYNELMHILLCRSNVSFILNPHGY</sequence>
<dbReference type="GO" id="GO:0005524">
    <property type="term" value="F:ATP binding"/>
    <property type="evidence" value="ECO:0007669"/>
    <property type="project" value="UniProtKB-KW"/>
</dbReference>
<keyword evidence="4" id="KW-0479">Metal-binding</keyword>
<keyword evidence="10" id="KW-0460">Magnesium</keyword>
<dbReference type="InterPro" id="IPR027417">
    <property type="entry name" value="P-loop_NTPase"/>
</dbReference>
<comment type="function">
    <text evidence="14">Dicer-like endonuclease involved in cleaving double-stranded RNA in the RNA interference (RNAi) pathway. Produces 21 to 25 bp dsRNAs (siRNAs) which target the selective destruction of homologous RNAs leading to sequence-specific suppression of gene expression, called post-transcriptional gene silencing (PTGS). Part of a broad host defense response against viral infection and transposons.</text>
</comment>
<evidence type="ECO:0000259" key="21">
    <source>
        <dbReference type="PROSITE" id="PS51194"/>
    </source>
</evidence>
<comment type="cofactor">
    <cofactor evidence="1">
        <name>Mn(2+)</name>
        <dbReference type="ChEBI" id="CHEBI:29035"/>
    </cofactor>
</comment>
<dbReference type="InterPro" id="IPR001650">
    <property type="entry name" value="Helicase_C-like"/>
</dbReference>
<feature type="domain" description="DRBM" evidence="18">
    <location>
        <begin position="1429"/>
        <end position="1494"/>
    </location>
</feature>
<keyword evidence="9" id="KW-0067">ATP-binding</keyword>
<dbReference type="GO" id="GO:0030422">
    <property type="term" value="P:siRNA processing"/>
    <property type="evidence" value="ECO:0007669"/>
    <property type="project" value="TreeGrafter"/>
</dbReference>
<dbReference type="Gene3D" id="3.40.50.300">
    <property type="entry name" value="P-loop containing nucleotide triphosphate hydrolases"/>
    <property type="match status" value="2"/>
</dbReference>
<evidence type="ECO:0000256" key="5">
    <source>
        <dbReference type="ARBA" id="ARBA00022737"/>
    </source>
</evidence>
<evidence type="ECO:0000256" key="9">
    <source>
        <dbReference type="ARBA" id="ARBA00022840"/>
    </source>
</evidence>
<name>A0A428UTY1_9HYPO</name>
<evidence type="ECO:0000256" key="12">
    <source>
        <dbReference type="ARBA" id="ARBA00023118"/>
    </source>
</evidence>
<dbReference type="GO" id="GO:0004525">
    <property type="term" value="F:ribonuclease III activity"/>
    <property type="evidence" value="ECO:0007669"/>
    <property type="project" value="InterPro"/>
</dbReference>
<evidence type="ECO:0000256" key="16">
    <source>
        <dbReference type="SAM" id="Coils"/>
    </source>
</evidence>
<dbReference type="InterPro" id="IPR000999">
    <property type="entry name" value="RNase_III_dom"/>
</dbReference>
<accession>A0A428UTY1</accession>
<reference evidence="23 24" key="1">
    <citation type="submission" date="2017-06" db="EMBL/GenBank/DDBJ databases">
        <title>Cmopartive genomic analysis of Ambrosia Fusariam Clade fungi.</title>
        <authorList>
            <person name="Stajich J.E."/>
            <person name="Carrillo J."/>
            <person name="Kijimoto T."/>
            <person name="Eskalen A."/>
            <person name="O'Donnell K."/>
            <person name="Kasson M."/>
        </authorList>
    </citation>
    <scope>NUCLEOTIDE SEQUENCE [LARGE SCALE GENOMIC DNA]</scope>
    <source>
        <strain evidence="23 24">NRRL 20438</strain>
    </source>
</reference>
<dbReference type="Proteomes" id="UP000288429">
    <property type="component" value="Unassembled WGS sequence"/>
</dbReference>
<dbReference type="Pfam" id="PF00636">
    <property type="entry name" value="Ribonuclease_3"/>
    <property type="match status" value="2"/>
</dbReference>